<evidence type="ECO:0000313" key="2">
    <source>
        <dbReference type="EMBL" id="EER74734.1"/>
    </source>
</evidence>
<evidence type="ECO:0000313" key="3">
    <source>
        <dbReference type="Proteomes" id="UP000004528"/>
    </source>
</evidence>
<protein>
    <submittedName>
        <fullName evidence="2">Glycosyltransferase, group 1 family protein</fullName>
        <ecNumber evidence="2">2.4.-.-</ecNumber>
    </submittedName>
</protein>
<dbReference type="SUPFAM" id="SSF53756">
    <property type="entry name" value="UDP-Glycosyltransferase/glycogen phosphorylase"/>
    <property type="match status" value="1"/>
</dbReference>
<dbReference type="CDD" id="cd03801">
    <property type="entry name" value="GT4_PimA-like"/>
    <property type="match status" value="1"/>
</dbReference>
<reference evidence="2 3" key="1">
    <citation type="submission" date="2009-04" db="EMBL/GenBank/DDBJ databases">
        <authorList>
            <person name="Qin X."/>
            <person name="Bachman B."/>
            <person name="Battles P."/>
            <person name="Bell A."/>
            <person name="Bess C."/>
            <person name="Bickham C."/>
            <person name="Chaboub L."/>
            <person name="Chen D."/>
            <person name="Coyle M."/>
            <person name="Deiros D.R."/>
            <person name="Dinh H."/>
            <person name="Forbes L."/>
            <person name="Fowler G."/>
            <person name="Francisco L."/>
            <person name="Fu Q."/>
            <person name="Gubbala S."/>
            <person name="Hale W."/>
            <person name="Han Y."/>
            <person name="Hemphill L."/>
            <person name="Highlander S.K."/>
            <person name="Hirani K."/>
            <person name="Hogues M."/>
            <person name="Jackson L."/>
            <person name="Jakkamsetti A."/>
            <person name="Javaid M."/>
            <person name="Jiang H."/>
            <person name="Korchina V."/>
            <person name="Kovar C."/>
            <person name="Lara F."/>
            <person name="Lee S."/>
            <person name="Mata R."/>
            <person name="Mathew T."/>
            <person name="Moen C."/>
            <person name="Morales K."/>
            <person name="Munidasa M."/>
            <person name="Nazareth L."/>
            <person name="Ngo R."/>
            <person name="Nguyen L."/>
            <person name="Okwuonu G."/>
            <person name="Ongeri F."/>
            <person name="Patil S."/>
            <person name="Petrosino J."/>
            <person name="Pham C."/>
            <person name="Pham P."/>
            <person name="Pu L.-L."/>
            <person name="Puazo M."/>
            <person name="Raj R."/>
            <person name="Reid J."/>
            <person name="Rouhana J."/>
            <person name="Saada N."/>
            <person name="Shang Y."/>
            <person name="Simmons D."/>
            <person name="Thornton R."/>
            <person name="Warren J."/>
            <person name="Weissenberger G."/>
            <person name="Zhang J."/>
            <person name="Zhang L."/>
            <person name="Zhou C."/>
            <person name="Zhu D."/>
            <person name="Muzny D."/>
            <person name="Worley K."/>
            <person name="Gibbs R."/>
        </authorList>
    </citation>
    <scope>NUCLEOTIDE SEQUENCE [LARGE SCALE GENOMIC DNA]</scope>
    <source>
        <strain evidence="2 3">ATCC 33313</strain>
    </source>
</reference>
<dbReference type="Proteomes" id="UP000004528">
    <property type="component" value="Unassembled WGS sequence"/>
</dbReference>
<dbReference type="eggNOG" id="COG0438">
    <property type="taxonomic scope" value="Bacteria"/>
</dbReference>
<dbReference type="Gene3D" id="3.40.50.2000">
    <property type="entry name" value="Glycogen Phosphorylase B"/>
    <property type="match status" value="2"/>
</dbReference>
<comment type="caution">
    <text evidence="2">The sequence shown here is derived from an EMBL/GenBank/DDBJ whole genome shotgun (WGS) entry which is preliminary data.</text>
</comment>
<feature type="domain" description="Glycosyl transferase family 1" evidence="1">
    <location>
        <begin position="188"/>
        <end position="334"/>
    </location>
</feature>
<dbReference type="OrthoDB" id="9806653at2"/>
<keyword evidence="2" id="KW-0808">Transferase</keyword>
<dbReference type="EC" id="2.4.-.-" evidence="2"/>
<name>C5RB65_WEIPA</name>
<dbReference type="Pfam" id="PF00534">
    <property type="entry name" value="Glycos_transf_1"/>
    <property type="match status" value="1"/>
</dbReference>
<organism evidence="2 3">
    <name type="scientific">Weissella paramesenteroides ATCC 33313</name>
    <dbReference type="NCBI Taxonomy" id="585506"/>
    <lineage>
        <taxon>Bacteria</taxon>
        <taxon>Bacillati</taxon>
        <taxon>Bacillota</taxon>
        <taxon>Bacilli</taxon>
        <taxon>Lactobacillales</taxon>
        <taxon>Lactobacillaceae</taxon>
        <taxon>Weissella</taxon>
    </lineage>
</organism>
<proteinExistence type="predicted"/>
<keyword evidence="2" id="KW-0328">Glycosyltransferase</keyword>
<dbReference type="InterPro" id="IPR050194">
    <property type="entry name" value="Glycosyltransferase_grp1"/>
</dbReference>
<dbReference type="HOGENOM" id="CLU_009583_0_1_9"/>
<accession>C5RB65</accession>
<dbReference type="PANTHER" id="PTHR45947:SF3">
    <property type="entry name" value="SULFOQUINOVOSYL TRANSFERASE SQD2"/>
    <property type="match status" value="1"/>
</dbReference>
<sequence length="359" mass="40838">MNNDGIRVLYLVRSLKRCGPVNVLFYIIKNLDRNIFSPVVITFKAEGSDSRIDDFKALGVEIYSEKNMRQGIKKIKSILTYKSSKIIVHSHGILPDFVNTLFNRKNVVNISTIHNKPIEDYILTFGKIKGRLLAEIHYFLLRKLKIVSCSESVGKSLKEHTRLSYVSIRNGVPFDHKLVTNSRICGREINVVYVGSLSELKNVDFLIKAVLSVVNNNVNLTIVGGGPKYKILKERYKDEPKIIFVGFKKDTTVFFQNADVFASSSLSEGLPMAVIESLSFGKPVLLSDIESHKEIMNQGRFGKLFKNNNIDSFVHSFQKIIDLVDKEKMIHDNAQPVFSDKVMSKKYQDLYLMFLNESS</sequence>
<dbReference type="AlphaFoldDB" id="C5RB65"/>
<dbReference type="PANTHER" id="PTHR45947">
    <property type="entry name" value="SULFOQUINOVOSYL TRANSFERASE SQD2"/>
    <property type="match status" value="1"/>
</dbReference>
<evidence type="ECO:0000259" key="1">
    <source>
        <dbReference type="Pfam" id="PF00534"/>
    </source>
</evidence>
<gene>
    <name evidence="2" type="ORF">HMPREF0877_1210</name>
</gene>
<dbReference type="EMBL" id="ACKU01000014">
    <property type="protein sequence ID" value="EER74734.1"/>
    <property type="molecule type" value="Genomic_DNA"/>
</dbReference>
<dbReference type="InterPro" id="IPR001296">
    <property type="entry name" value="Glyco_trans_1"/>
</dbReference>
<dbReference type="GO" id="GO:0016757">
    <property type="term" value="F:glycosyltransferase activity"/>
    <property type="evidence" value="ECO:0007669"/>
    <property type="project" value="UniProtKB-KW"/>
</dbReference>
<keyword evidence="3" id="KW-1185">Reference proteome</keyword>
<dbReference type="STRING" id="585506.HMPREF0877_1210"/>
<dbReference type="RefSeq" id="WP_002828824.1">
    <property type="nucleotide sequence ID" value="NZ_GG697132.1"/>
</dbReference>